<gene>
    <name evidence="1" type="ORF">ANBU17_11350</name>
</gene>
<dbReference type="EMBL" id="BLYI01000027">
    <property type="protein sequence ID" value="GFO84788.1"/>
    <property type="molecule type" value="Genomic_DNA"/>
</dbReference>
<evidence type="ECO:0000313" key="1">
    <source>
        <dbReference type="EMBL" id="GFO84788.1"/>
    </source>
</evidence>
<organism evidence="1 2">
    <name type="scientific">Anaerostipes butyraticus</name>
    <dbReference type="NCBI Taxonomy" id="645466"/>
    <lineage>
        <taxon>Bacteria</taxon>
        <taxon>Bacillati</taxon>
        <taxon>Bacillota</taxon>
        <taxon>Clostridia</taxon>
        <taxon>Lachnospirales</taxon>
        <taxon>Lachnospiraceae</taxon>
        <taxon>Anaerostipes</taxon>
    </lineage>
</organism>
<protein>
    <submittedName>
        <fullName evidence="1">Uncharacterized protein</fullName>
    </submittedName>
</protein>
<sequence>MKDKGRGGLPLSDRYAETKSVKKTIYTECILSQADVIKCWKGTIKSGEKIHLFEPVNCTGFTNPVLCQEGYTPMARGEEYILFLRKVKNSHFSEDQYVYIPVSMTYGKYRADTSMPELYRETQIGLDLYG</sequence>
<dbReference type="AlphaFoldDB" id="A0A916VD47"/>
<dbReference type="Proteomes" id="UP000613208">
    <property type="component" value="Unassembled WGS sequence"/>
</dbReference>
<evidence type="ECO:0000313" key="2">
    <source>
        <dbReference type="Proteomes" id="UP000613208"/>
    </source>
</evidence>
<reference evidence="1" key="1">
    <citation type="submission" date="2020-06" db="EMBL/GenBank/DDBJ databases">
        <title>Characterization of fructooligosaccharide metabolism and fructooligosaccharide-degrading enzymes in human commensal butyrate producers.</title>
        <authorList>
            <person name="Tanno H."/>
            <person name="Fujii T."/>
            <person name="Hirano K."/>
            <person name="Maeno S."/>
            <person name="Tonozuka T."/>
            <person name="Sakamoto M."/>
            <person name="Ohkuma M."/>
            <person name="Tochio T."/>
            <person name="Endo A."/>
        </authorList>
    </citation>
    <scope>NUCLEOTIDE SEQUENCE</scope>
    <source>
        <strain evidence="1">JCM 17466</strain>
    </source>
</reference>
<comment type="caution">
    <text evidence="1">The sequence shown here is derived from an EMBL/GenBank/DDBJ whole genome shotgun (WGS) entry which is preliminary data.</text>
</comment>
<proteinExistence type="predicted"/>
<name>A0A916VD47_9FIRM</name>
<accession>A0A916VD47</accession>
<keyword evidence="2" id="KW-1185">Reference proteome</keyword>